<dbReference type="AlphaFoldDB" id="A0AAU8FPI8"/>
<evidence type="ECO:0000313" key="2">
    <source>
        <dbReference type="EMBL" id="XCH26294.1"/>
    </source>
</evidence>
<accession>A0AAU8FPI8</accession>
<gene>
    <name evidence="2" type="ORF">ABV298_07790</name>
</gene>
<name>A0AAU8FPI8_9BACT</name>
<dbReference type="InterPro" id="IPR041049">
    <property type="entry name" value="DUF5615"/>
</dbReference>
<dbReference type="RefSeq" id="WP_353721588.1">
    <property type="nucleotide sequence ID" value="NZ_CP159289.1"/>
</dbReference>
<evidence type="ECO:0000259" key="1">
    <source>
        <dbReference type="Pfam" id="PF18480"/>
    </source>
</evidence>
<protein>
    <submittedName>
        <fullName evidence="2">DUF5615 family PIN-like protein</fullName>
    </submittedName>
</protein>
<feature type="domain" description="DUF5615" evidence="1">
    <location>
        <begin position="1"/>
        <end position="107"/>
    </location>
</feature>
<organism evidence="2">
    <name type="scientific">Dyadobacter sp. 676</name>
    <dbReference type="NCBI Taxonomy" id="3088362"/>
    <lineage>
        <taxon>Bacteria</taxon>
        <taxon>Pseudomonadati</taxon>
        <taxon>Bacteroidota</taxon>
        <taxon>Cytophagia</taxon>
        <taxon>Cytophagales</taxon>
        <taxon>Spirosomataceae</taxon>
        <taxon>Dyadobacter</taxon>
    </lineage>
</organism>
<reference evidence="2" key="1">
    <citation type="submission" date="2024-06" db="EMBL/GenBank/DDBJ databases">
        <title>Sequencing and assembly of the genome of Dyadobacter sp. strain 676, a symbiont of Cyamopsis tetragonoloba.</title>
        <authorList>
            <person name="Guro P."/>
            <person name="Sazanova A."/>
            <person name="Kuznetsova I."/>
            <person name="Belimov A."/>
            <person name="Safronova V."/>
        </authorList>
    </citation>
    <scope>NUCLEOTIDE SEQUENCE</scope>
    <source>
        <strain evidence="2">676</strain>
    </source>
</reference>
<proteinExistence type="predicted"/>
<sequence>MKILIDQNISQRILPLQQPYFDNLDHLKYVGLTDAADYDIFMFARAKGYQAIITLHDDFMKLINQFHEPPKIIWVRTGNISTRVLSNILANKIETIREFIQDTDFDIYEVFRP</sequence>
<dbReference type="EMBL" id="CP159289">
    <property type="protein sequence ID" value="XCH26294.1"/>
    <property type="molecule type" value="Genomic_DNA"/>
</dbReference>
<dbReference type="Pfam" id="PF18480">
    <property type="entry name" value="DUF5615"/>
    <property type="match status" value="1"/>
</dbReference>